<keyword evidence="4" id="KW-1185">Reference proteome</keyword>
<dbReference type="InterPro" id="IPR050469">
    <property type="entry name" value="Diguanylate_Cyclase"/>
</dbReference>
<name>A0A9X3N9L6_9ACTN</name>
<dbReference type="GO" id="GO:1902201">
    <property type="term" value="P:negative regulation of bacterial-type flagellum-dependent cell motility"/>
    <property type="evidence" value="ECO:0007669"/>
    <property type="project" value="TreeGrafter"/>
</dbReference>
<dbReference type="Proteomes" id="UP001147653">
    <property type="component" value="Unassembled WGS sequence"/>
</dbReference>
<keyword evidence="1" id="KW-1133">Transmembrane helix</keyword>
<comment type="caution">
    <text evidence="3">The sequence shown here is derived from an EMBL/GenBank/DDBJ whole genome shotgun (WGS) entry which is preliminary data.</text>
</comment>
<evidence type="ECO:0000313" key="3">
    <source>
        <dbReference type="EMBL" id="MDA0182009.1"/>
    </source>
</evidence>
<feature type="transmembrane region" description="Helical" evidence="1">
    <location>
        <begin position="39"/>
        <end position="56"/>
    </location>
</feature>
<dbReference type="InterPro" id="IPR000160">
    <property type="entry name" value="GGDEF_dom"/>
</dbReference>
<keyword evidence="1" id="KW-0472">Membrane</keyword>
<sequence>MARRRAEPALVYSAAAICAAAGAIGALEELLPNGPDFSIVPTLVALGLGLLAVTMGRRLPRDAMLVFGFVGTAVVGVAVGSTRGYSDAAIVYCWPVLWVASFYGTRATAAVVVWVGAVHGAALAALPDGDASVDRWVDVTVTVIVVGVVVRVLAARNERLVEELSTEARIDPLTRLHNRRAFDERLAAETARAVRDRTSLAAVAFDIDHFKRVNDEHGHEFGDRVLQWVAKILAQETRGADVTARVGGEEFVVLLPGTAIGGAEELAERVRKSVERGGGPVAITISAGVAAAIPSGPKHGLVEAADRALYRAKGDGRNAVRLADSDHAAL</sequence>
<feature type="transmembrane region" description="Helical" evidence="1">
    <location>
        <begin position="136"/>
        <end position="154"/>
    </location>
</feature>
<dbReference type="SUPFAM" id="SSF55073">
    <property type="entry name" value="Nucleotide cyclase"/>
    <property type="match status" value="1"/>
</dbReference>
<dbReference type="FunFam" id="3.30.70.270:FF:000001">
    <property type="entry name" value="Diguanylate cyclase domain protein"/>
    <property type="match status" value="1"/>
</dbReference>
<dbReference type="Gene3D" id="3.30.70.270">
    <property type="match status" value="1"/>
</dbReference>
<protein>
    <submittedName>
        <fullName evidence="3">GGDEF domain-containing protein</fullName>
    </submittedName>
</protein>
<proteinExistence type="predicted"/>
<dbReference type="PROSITE" id="PS50887">
    <property type="entry name" value="GGDEF"/>
    <property type="match status" value="1"/>
</dbReference>
<feature type="domain" description="GGDEF" evidence="2">
    <location>
        <begin position="198"/>
        <end position="325"/>
    </location>
</feature>
<evidence type="ECO:0000313" key="4">
    <source>
        <dbReference type="Proteomes" id="UP001147653"/>
    </source>
</evidence>
<dbReference type="SMART" id="SM00267">
    <property type="entry name" value="GGDEF"/>
    <property type="match status" value="1"/>
</dbReference>
<gene>
    <name evidence="3" type="ORF">OJ997_17020</name>
</gene>
<feature type="transmembrane region" description="Helical" evidence="1">
    <location>
        <begin position="9"/>
        <end position="27"/>
    </location>
</feature>
<accession>A0A9X3N9L6</accession>
<dbReference type="GO" id="GO:0005886">
    <property type="term" value="C:plasma membrane"/>
    <property type="evidence" value="ECO:0007669"/>
    <property type="project" value="TreeGrafter"/>
</dbReference>
<evidence type="ECO:0000256" key="1">
    <source>
        <dbReference type="SAM" id="Phobius"/>
    </source>
</evidence>
<dbReference type="Pfam" id="PF00990">
    <property type="entry name" value="GGDEF"/>
    <property type="match status" value="1"/>
</dbReference>
<dbReference type="InterPro" id="IPR029787">
    <property type="entry name" value="Nucleotide_cyclase"/>
</dbReference>
<dbReference type="PANTHER" id="PTHR45138:SF9">
    <property type="entry name" value="DIGUANYLATE CYCLASE DGCM-RELATED"/>
    <property type="match status" value="1"/>
</dbReference>
<organism evidence="3 4">
    <name type="scientific">Solirubrobacter phytolaccae</name>
    <dbReference type="NCBI Taxonomy" id="1404360"/>
    <lineage>
        <taxon>Bacteria</taxon>
        <taxon>Bacillati</taxon>
        <taxon>Actinomycetota</taxon>
        <taxon>Thermoleophilia</taxon>
        <taxon>Solirubrobacterales</taxon>
        <taxon>Solirubrobacteraceae</taxon>
        <taxon>Solirubrobacter</taxon>
    </lineage>
</organism>
<dbReference type="InterPro" id="IPR043128">
    <property type="entry name" value="Rev_trsase/Diguanyl_cyclase"/>
</dbReference>
<reference evidence="3" key="1">
    <citation type="submission" date="2022-10" db="EMBL/GenBank/DDBJ databases">
        <title>The WGS of Solirubrobacter phytolaccae KCTC 29190.</title>
        <authorList>
            <person name="Jiang Z."/>
        </authorList>
    </citation>
    <scope>NUCLEOTIDE SEQUENCE</scope>
    <source>
        <strain evidence="3">KCTC 29190</strain>
    </source>
</reference>
<evidence type="ECO:0000259" key="2">
    <source>
        <dbReference type="PROSITE" id="PS50887"/>
    </source>
</evidence>
<dbReference type="CDD" id="cd01949">
    <property type="entry name" value="GGDEF"/>
    <property type="match status" value="1"/>
</dbReference>
<dbReference type="NCBIfam" id="TIGR00254">
    <property type="entry name" value="GGDEF"/>
    <property type="match status" value="1"/>
</dbReference>
<keyword evidence="1" id="KW-0812">Transmembrane</keyword>
<dbReference type="GO" id="GO:0043709">
    <property type="term" value="P:cell adhesion involved in single-species biofilm formation"/>
    <property type="evidence" value="ECO:0007669"/>
    <property type="project" value="TreeGrafter"/>
</dbReference>
<dbReference type="RefSeq" id="WP_270026366.1">
    <property type="nucleotide sequence ID" value="NZ_JAPDDP010000029.1"/>
</dbReference>
<dbReference type="GO" id="GO:0052621">
    <property type="term" value="F:diguanylate cyclase activity"/>
    <property type="evidence" value="ECO:0007669"/>
    <property type="project" value="TreeGrafter"/>
</dbReference>
<feature type="transmembrane region" description="Helical" evidence="1">
    <location>
        <begin position="102"/>
        <end position="124"/>
    </location>
</feature>
<dbReference type="AlphaFoldDB" id="A0A9X3N9L6"/>
<dbReference type="EMBL" id="JAPDDP010000029">
    <property type="protein sequence ID" value="MDA0182009.1"/>
    <property type="molecule type" value="Genomic_DNA"/>
</dbReference>
<dbReference type="PANTHER" id="PTHR45138">
    <property type="entry name" value="REGULATORY COMPONENTS OF SENSORY TRANSDUCTION SYSTEM"/>
    <property type="match status" value="1"/>
</dbReference>
<feature type="transmembrane region" description="Helical" evidence="1">
    <location>
        <begin position="63"/>
        <end position="82"/>
    </location>
</feature>